<evidence type="ECO:0000313" key="3">
    <source>
        <dbReference type="Proteomes" id="UP000242682"/>
    </source>
</evidence>
<proteinExistence type="predicted"/>
<dbReference type="Proteomes" id="UP000242682">
    <property type="component" value="Unassembled WGS sequence"/>
</dbReference>
<keyword evidence="3" id="KW-1185">Reference proteome</keyword>
<reference evidence="2 3" key="1">
    <citation type="submission" date="2018-03" db="EMBL/GenBank/DDBJ databases">
        <title>Genomic Encyclopedia of Type Strains, Phase III (KMG-III): the genomes of soil and plant-associated and newly described type strains.</title>
        <authorList>
            <person name="Whitman W."/>
        </authorList>
    </citation>
    <scope>NUCLEOTIDE SEQUENCE [LARGE SCALE GENOMIC DNA]</scope>
    <source>
        <strain evidence="2 3">CGMCC 1.12259</strain>
    </source>
</reference>
<accession>A0A2P8H4E2</accession>
<dbReference type="EMBL" id="PYAT01000003">
    <property type="protein sequence ID" value="PSL41081.1"/>
    <property type="molecule type" value="Genomic_DNA"/>
</dbReference>
<feature type="transmembrane region" description="Helical" evidence="1">
    <location>
        <begin position="15"/>
        <end position="35"/>
    </location>
</feature>
<evidence type="ECO:0000256" key="1">
    <source>
        <dbReference type="SAM" id="Phobius"/>
    </source>
</evidence>
<comment type="caution">
    <text evidence="2">The sequence shown here is derived from an EMBL/GenBank/DDBJ whole genome shotgun (WGS) entry which is preliminary data.</text>
</comment>
<sequence length="36" mass="4380">MMKYENVEQLNRQGMLFVILHTLIIFNFAINFNVFM</sequence>
<keyword evidence="1" id="KW-0812">Transmembrane</keyword>
<name>A0A2P8H4E2_9BACL</name>
<keyword evidence="1" id="KW-1133">Transmembrane helix</keyword>
<protein>
    <submittedName>
        <fullName evidence="2">Uncharacterized protein</fullName>
    </submittedName>
</protein>
<evidence type="ECO:0000313" key="2">
    <source>
        <dbReference type="EMBL" id="PSL41081.1"/>
    </source>
</evidence>
<keyword evidence="1" id="KW-0472">Membrane</keyword>
<organism evidence="2 3">
    <name type="scientific">Planomicrobium soli</name>
    <dbReference type="NCBI Taxonomy" id="1176648"/>
    <lineage>
        <taxon>Bacteria</taxon>
        <taxon>Bacillati</taxon>
        <taxon>Bacillota</taxon>
        <taxon>Bacilli</taxon>
        <taxon>Bacillales</taxon>
        <taxon>Caryophanaceae</taxon>
        <taxon>Planomicrobium</taxon>
    </lineage>
</organism>
<dbReference type="AlphaFoldDB" id="A0A2P8H4E2"/>
<gene>
    <name evidence="2" type="ORF">B0H99_103215</name>
</gene>